<dbReference type="AlphaFoldDB" id="A0A7V8J4M6"/>
<dbReference type="InterPro" id="IPR014710">
    <property type="entry name" value="RmlC-like_jellyroll"/>
</dbReference>
<dbReference type="PANTHER" id="PTHR36156">
    <property type="entry name" value="SLR2101 PROTEIN"/>
    <property type="match status" value="1"/>
</dbReference>
<feature type="domain" description="Cupin type-2" evidence="1">
    <location>
        <begin position="112"/>
        <end position="167"/>
    </location>
</feature>
<dbReference type="EMBL" id="WOWR01000013">
    <property type="protein sequence ID" value="KAF0254596.1"/>
    <property type="molecule type" value="Genomic_DNA"/>
</dbReference>
<evidence type="ECO:0000313" key="2">
    <source>
        <dbReference type="EMBL" id="KAF0254596.1"/>
    </source>
</evidence>
<comment type="caution">
    <text evidence="2">The sequence shown here is derived from an EMBL/GenBank/DDBJ whole genome shotgun (WGS) entry which is preliminary data.</text>
</comment>
<dbReference type="Pfam" id="PF07883">
    <property type="entry name" value="Cupin_2"/>
    <property type="match status" value="1"/>
</dbReference>
<name>A0A7V8J4M6_PSEPU</name>
<sequence>MSEVIESGNVEVADSVVKFRRIVTGHDEAGKAIFIEDEVCPNRHAIKNIPEFATTELWKTSTTPVDNTEGQPIDPAAGAFVLNPPANGSVFRVVEFVPDQVWKTDPNVPDMMHRTPSLDYAYVIKGEIYALLDGQETLMKAGDVLIQRGTNHAWANRSVEPCVVLFVLIDANEV</sequence>
<dbReference type="InterPro" id="IPR047142">
    <property type="entry name" value="OryJ/VirC-like"/>
</dbReference>
<evidence type="ECO:0000259" key="1">
    <source>
        <dbReference type="Pfam" id="PF07883"/>
    </source>
</evidence>
<dbReference type="PANTHER" id="PTHR36156:SF2">
    <property type="entry name" value="CUPIN TYPE-2 DOMAIN-CONTAINING PROTEIN"/>
    <property type="match status" value="1"/>
</dbReference>
<evidence type="ECO:0000313" key="3">
    <source>
        <dbReference type="Proteomes" id="UP000442695"/>
    </source>
</evidence>
<dbReference type="Proteomes" id="UP000442695">
    <property type="component" value="Unassembled WGS sequence"/>
</dbReference>
<dbReference type="InterPro" id="IPR013096">
    <property type="entry name" value="Cupin_2"/>
</dbReference>
<dbReference type="SUPFAM" id="SSF51182">
    <property type="entry name" value="RmlC-like cupins"/>
    <property type="match status" value="1"/>
</dbReference>
<dbReference type="Gene3D" id="2.60.120.10">
    <property type="entry name" value="Jelly Rolls"/>
    <property type="match status" value="1"/>
</dbReference>
<dbReference type="RefSeq" id="WP_156858975.1">
    <property type="nucleotide sequence ID" value="NZ_WOWR01000013.1"/>
</dbReference>
<gene>
    <name evidence="2" type="ORF">GN299_12895</name>
</gene>
<proteinExistence type="predicted"/>
<protein>
    <submittedName>
        <fullName evidence="2">Cupin domain-containing protein</fullName>
    </submittedName>
</protein>
<dbReference type="CDD" id="cd02231">
    <property type="entry name" value="cupin_BLL6423-like"/>
    <property type="match status" value="1"/>
</dbReference>
<dbReference type="Gene3D" id="2.20.70.150">
    <property type="match status" value="1"/>
</dbReference>
<reference evidence="2 3" key="1">
    <citation type="submission" date="2019-12" db="EMBL/GenBank/DDBJ databases">
        <authorList>
            <person name="Woiski C."/>
        </authorList>
    </citation>
    <scope>NUCLEOTIDE SEQUENCE [LARGE SCALE GENOMIC DNA]</scope>
    <source>
        <strain evidence="2 3">BOE100</strain>
    </source>
</reference>
<organism evidence="2 3">
    <name type="scientific">Pseudomonas putida</name>
    <name type="common">Arthrobacter siderocapsulatus</name>
    <dbReference type="NCBI Taxonomy" id="303"/>
    <lineage>
        <taxon>Bacteria</taxon>
        <taxon>Pseudomonadati</taxon>
        <taxon>Pseudomonadota</taxon>
        <taxon>Gammaproteobacteria</taxon>
        <taxon>Pseudomonadales</taxon>
        <taxon>Pseudomonadaceae</taxon>
        <taxon>Pseudomonas</taxon>
    </lineage>
</organism>
<dbReference type="InterPro" id="IPR011051">
    <property type="entry name" value="RmlC_Cupin_sf"/>
</dbReference>
<accession>A0A7V8J4M6</accession>